<accession>A0ABC8YY15</accession>
<feature type="transmembrane region" description="Helical" evidence="10">
    <location>
        <begin position="156"/>
        <end position="177"/>
    </location>
</feature>
<name>A0ABC8YY15_9POAL</name>
<evidence type="ECO:0000256" key="9">
    <source>
        <dbReference type="SAM" id="MobiDB-lite"/>
    </source>
</evidence>
<keyword evidence="3" id="KW-0150">Chloroplast</keyword>
<evidence type="ECO:0000313" key="12">
    <source>
        <dbReference type="EMBL" id="CAL4951892.1"/>
    </source>
</evidence>
<feature type="transmembrane region" description="Helical" evidence="10">
    <location>
        <begin position="229"/>
        <end position="255"/>
    </location>
</feature>
<feature type="transmembrane region" description="Helical" evidence="10">
    <location>
        <begin position="121"/>
        <end position="144"/>
    </location>
</feature>
<dbReference type="InterPro" id="IPR004853">
    <property type="entry name" value="Sugar_P_trans_dom"/>
</dbReference>
<dbReference type="Pfam" id="PF03151">
    <property type="entry name" value="TPT"/>
    <property type="match status" value="1"/>
</dbReference>
<dbReference type="InterPro" id="IPR004696">
    <property type="entry name" value="Tpt_PEP_transl"/>
</dbReference>
<dbReference type="InterPro" id="IPR050186">
    <property type="entry name" value="TPT_transporter"/>
</dbReference>
<evidence type="ECO:0000256" key="2">
    <source>
        <dbReference type="ARBA" id="ARBA00022448"/>
    </source>
</evidence>
<evidence type="ECO:0000259" key="11">
    <source>
        <dbReference type="Pfam" id="PF03151"/>
    </source>
</evidence>
<keyword evidence="5 10" id="KW-0812">Transmembrane</keyword>
<feature type="transmembrane region" description="Helical" evidence="10">
    <location>
        <begin position="398"/>
        <end position="416"/>
    </location>
</feature>
<dbReference type="AlphaFoldDB" id="A0ABC8YY15"/>
<dbReference type="PANTHER" id="PTHR11132">
    <property type="entry name" value="SOLUTE CARRIER FAMILY 35"/>
    <property type="match status" value="1"/>
</dbReference>
<protein>
    <recommendedName>
        <fullName evidence="11">Sugar phosphate transporter domain-containing protein</fullName>
    </recommendedName>
</protein>
<dbReference type="GO" id="GO:0031969">
    <property type="term" value="C:chloroplast membrane"/>
    <property type="evidence" value="ECO:0007669"/>
    <property type="project" value="UniProtKB-SubCell"/>
</dbReference>
<sequence length="428" mass="44312">MMQGAATAATTSASGASSWSRSTRARAAAVASRHAHAGVAAAASSSSSFGPRGALAAAAPQLPLLRVRGGGCRLRPLSLLSDSGRNGELARAAAAAAAASVPADDGADAAARGESAGAGGIAATVQLGAMIVAWYLLNIYFNIYNKQVLGALPLPLPYTITAFQLAFGSVLIFLMWATKLHPAPRLSAAQLGKIAPLALGHMLGTVFTNMSLGKVAVSFTHTIKASEPLFTVLLSGLFLGEVPSLPVLGSLVPIVGGVALASFTEVSFNWAGFWSAMASNLTNQSRNVLSKKLLADDKDAMDDINLFSVITVLSFLLSCPLMLFAEGVKFTPGYLQSTGLNLQELCVRAALAGFCFHGYQKLSYLILSRVSPVTHSVANCVKRVVVIVSSVLFFSTPISPVNALGTGAALGGVFLYSRLTRTKKPKNA</sequence>
<keyword evidence="2" id="KW-0813">Transport</keyword>
<feature type="region of interest" description="Disordered" evidence="9">
    <location>
        <begin position="1"/>
        <end position="20"/>
    </location>
</feature>
<feature type="transmembrane region" description="Helical" evidence="10">
    <location>
        <begin position="304"/>
        <end position="325"/>
    </location>
</feature>
<evidence type="ECO:0000313" key="13">
    <source>
        <dbReference type="Proteomes" id="UP001497457"/>
    </source>
</evidence>
<evidence type="ECO:0000256" key="5">
    <source>
        <dbReference type="ARBA" id="ARBA00022692"/>
    </source>
</evidence>
<gene>
    <name evidence="12" type="ORF">URODEC1_LOCUS39188</name>
</gene>
<reference evidence="12" key="1">
    <citation type="submission" date="2024-10" db="EMBL/GenBank/DDBJ databases">
        <authorList>
            <person name="Ryan C."/>
        </authorList>
    </citation>
    <scope>NUCLEOTIDE SEQUENCE [LARGE SCALE GENOMIC DNA]</scope>
</reference>
<comment type="subcellular location">
    <subcellularLocation>
        <location evidence="1">Plastid</location>
        <location evidence="1">Chloroplast membrane</location>
        <topology evidence="1">Multi-pass membrane protein</topology>
    </subcellularLocation>
</comment>
<keyword evidence="8 10" id="KW-0472">Membrane</keyword>
<evidence type="ECO:0000256" key="6">
    <source>
        <dbReference type="ARBA" id="ARBA00022946"/>
    </source>
</evidence>
<dbReference type="GO" id="GO:0015605">
    <property type="term" value="F:organophosphate ester transmembrane transporter activity"/>
    <property type="evidence" value="ECO:0007669"/>
    <property type="project" value="UniProtKB-ARBA"/>
</dbReference>
<keyword evidence="7 10" id="KW-1133">Transmembrane helix</keyword>
<proteinExistence type="predicted"/>
<organism evidence="12 13">
    <name type="scientific">Urochloa decumbens</name>
    <dbReference type="NCBI Taxonomy" id="240449"/>
    <lineage>
        <taxon>Eukaryota</taxon>
        <taxon>Viridiplantae</taxon>
        <taxon>Streptophyta</taxon>
        <taxon>Embryophyta</taxon>
        <taxon>Tracheophyta</taxon>
        <taxon>Spermatophyta</taxon>
        <taxon>Magnoliopsida</taxon>
        <taxon>Liliopsida</taxon>
        <taxon>Poales</taxon>
        <taxon>Poaceae</taxon>
        <taxon>PACMAD clade</taxon>
        <taxon>Panicoideae</taxon>
        <taxon>Panicodae</taxon>
        <taxon>Paniceae</taxon>
        <taxon>Melinidinae</taxon>
        <taxon>Urochloa</taxon>
    </lineage>
</organism>
<evidence type="ECO:0000256" key="1">
    <source>
        <dbReference type="ARBA" id="ARBA00004508"/>
    </source>
</evidence>
<evidence type="ECO:0000256" key="7">
    <source>
        <dbReference type="ARBA" id="ARBA00022989"/>
    </source>
</evidence>
<evidence type="ECO:0000256" key="4">
    <source>
        <dbReference type="ARBA" id="ARBA00022640"/>
    </source>
</evidence>
<dbReference type="SUPFAM" id="SSF103481">
    <property type="entry name" value="Multidrug resistance efflux transporter EmrE"/>
    <property type="match status" value="2"/>
</dbReference>
<evidence type="ECO:0000256" key="10">
    <source>
        <dbReference type="SAM" id="Phobius"/>
    </source>
</evidence>
<feature type="domain" description="Sugar phosphate transporter" evidence="11">
    <location>
        <begin position="126"/>
        <end position="417"/>
    </location>
</feature>
<dbReference type="Proteomes" id="UP001497457">
    <property type="component" value="Chromosome 17b"/>
</dbReference>
<dbReference type="NCBIfam" id="TIGR00817">
    <property type="entry name" value="tpt"/>
    <property type="match status" value="1"/>
</dbReference>
<evidence type="ECO:0000256" key="8">
    <source>
        <dbReference type="ARBA" id="ARBA00023136"/>
    </source>
</evidence>
<keyword evidence="13" id="KW-1185">Reference proteome</keyword>
<keyword evidence="6" id="KW-0809">Transit peptide</keyword>
<dbReference type="GO" id="GO:0015718">
    <property type="term" value="P:monocarboxylic acid transport"/>
    <property type="evidence" value="ECO:0007669"/>
    <property type="project" value="UniProtKB-ARBA"/>
</dbReference>
<dbReference type="GO" id="GO:0046943">
    <property type="term" value="F:carboxylic acid transmembrane transporter activity"/>
    <property type="evidence" value="ECO:0007669"/>
    <property type="project" value="UniProtKB-ARBA"/>
</dbReference>
<evidence type="ECO:0000256" key="3">
    <source>
        <dbReference type="ARBA" id="ARBA00022528"/>
    </source>
</evidence>
<dbReference type="EMBL" id="OZ075127">
    <property type="protein sequence ID" value="CAL4951892.1"/>
    <property type="molecule type" value="Genomic_DNA"/>
</dbReference>
<keyword evidence="4" id="KW-0934">Plastid</keyword>
<dbReference type="InterPro" id="IPR037185">
    <property type="entry name" value="EmrE-like"/>
</dbReference>
<feature type="transmembrane region" description="Helical" evidence="10">
    <location>
        <begin position="197"/>
        <end position="217"/>
    </location>
</feature>